<feature type="compositionally biased region" description="Acidic residues" evidence="2">
    <location>
        <begin position="1"/>
        <end position="12"/>
    </location>
</feature>
<dbReference type="SUPFAM" id="SSF54518">
    <property type="entry name" value="Tubby C-terminal domain-like"/>
    <property type="match status" value="1"/>
</dbReference>
<protein>
    <recommendedName>
        <fullName evidence="3">Tubby C-terminal domain-containing protein</fullName>
    </recommendedName>
</protein>
<feature type="compositionally biased region" description="Basic and acidic residues" evidence="2">
    <location>
        <begin position="270"/>
        <end position="374"/>
    </location>
</feature>
<dbReference type="InterPro" id="IPR025659">
    <property type="entry name" value="Tubby-like_C"/>
</dbReference>
<feature type="domain" description="Tubby C-terminal" evidence="3">
    <location>
        <begin position="460"/>
        <end position="688"/>
    </location>
</feature>
<sequence>MLMNADEFDDDFGDPRSMRSGIAGLDLESSGEAKQESKSPLDRPSRGRHSRKKKMAPPSMAPPTMKPPSMAPPRDLYSESKDEEKSSGFGSAGALGESTQSRARALAKQRQIQMQRRQQALQASTMSRGAAHMSSEGHTFTPGVAQFSAPRAQKNVQEYGAFGRSRRDDFNDEPDPAWGSRKNQEKDYSARNVSREERQFGERFAPVDQRDMASPYRSRRDERDEEPPPRRERVYRDDDERYSRPVQEARERERRRDYDDRQYDEPSPQRYDEPSPGRDHRSSYDDRRRYDEEDEYFDRRRREEPSRSRRDDYDYDDRDRRRDDDYDRRRDEYDDYDRRERRRESPPPRERERERRRDDSPPPRREREDRRRDYSDDDGYDSPPRRRSDDSPPRGSPEPREPRDEKKTRRRKKERSPSPEPEEYEDERGPSPASETPSAPEFDASALDLRDMRKFLTTACPRRAGVVQCSIKRNRSGTNKLFPEYAVYMKEGDRFLMCSKKRPNNKTSNYLISMGEGDLKRNSKNYIGKLRANFAGTEFQVFDSGANPSLIDTGSSERCELGAVVYTANVLGSRGPRKMQAAVPKLDRDGKSRSIDVLAKLKAQDKNDITYTINKPPRWNDQVGAYVLNFNGRVTMASVKNFQLVEPDEQDAVLLQFGRVGKDEFTMDFRYPLTPFQAFAITLSSFDSKIACD</sequence>
<feature type="compositionally biased region" description="Low complexity" evidence="2">
    <location>
        <begin position="430"/>
        <end position="441"/>
    </location>
</feature>
<feature type="compositionally biased region" description="Basic and acidic residues" evidence="2">
    <location>
        <begin position="182"/>
        <end position="201"/>
    </location>
</feature>
<feature type="compositionally biased region" description="Basic and acidic residues" evidence="2">
    <location>
        <begin position="31"/>
        <end position="45"/>
    </location>
</feature>
<dbReference type="Proteomes" id="UP000789595">
    <property type="component" value="Unassembled WGS sequence"/>
</dbReference>
<feature type="compositionally biased region" description="Low complexity" evidence="2">
    <location>
        <begin position="108"/>
        <end position="123"/>
    </location>
</feature>
<evidence type="ECO:0000313" key="4">
    <source>
        <dbReference type="EMBL" id="CAE0695021.1"/>
    </source>
</evidence>
<evidence type="ECO:0000313" key="5">
    <source>
        <dbReference type="EMBL" id="CAH0369450.1"/>
    </source>
</evidence>
<gene>
    <name evidence="4" type="ORF">PCAL00307_LOCUS10457</name>
    <name evidence="5" type="ORF">PECAL_2P25720</name>
</gene>
<dbReference type="Pfam" id="PF01167">
    <property type="entry name" value="Tub"/>
    <property type="match status" value="1"/>
</dbReference>
<evidence type="ECO:0000256" key="1">
    <source>
        <dbReference type="ARBA" id="ARBA00007129"/>
    </source>
</evidence>
<organism evidence="4">
    <name type="scientific">Pelagomonas calceolata</name>
    <dbReference type="NCBI Taxonomy" id="35677"/>
    <lineage>
        <taxon>Eukaryota</taxon>
        <taxon>Sar</taxon>
        <taxon>Stramenopiles</taxon>
        <taxon>Ochrophyta</taxon>
        <taxon>Pelagophyceae</taxon>
        <taxon>Pelagomonadales</taxon>
        <taxon>Pelagomonadaceae</taxon>
        <taxon>Pelagomonas</taxon>
    </lineage>
</organism>
<dbReference type="EMBL" id="HBIW01012185">
    <property type="protein sequence ID" value="CAE0695021.1"/>
    <property type="molecule type" value="Transcribed_RNA"/>
</dbReference>
<dbReference type="OrthoDB" id="8775810at2759"/>
<dbReference type="EMBL" id="CAKKNE010000002">
    <property type="protein sequence ID" value="CAH0369450.1"/>
    <property type="molecule type" value="Genomic_DNA"/>
</dbReference>
<evidence type="ECO:0000259" key="3">
    <source>
        <dbReference type="Pfam" id="PF01167"/>
    </source>
</evidence>
<feature type="compositionally biased region" description="Pro residues" evidence="2">
    <location>
        <begin position="59"/>
        <end position="71"/>
    </location>
</feature>
<dbReference type="Gene3D" id="3.20.90.10">
    <property type="entry name" value="Tubby Protein, Chain A"/>
    <property type="match status" value="1"/>
</dbReference>
<comment type="similarity">
    <text evidence="1">Belongs to the TUB family.</text>
</comment>
<feature type="region of interest" description="Disordered" evidence="2">
    <location>
        <begin position="1"/>
        <end position="444"/>
    </location>
</feature>
<dbReference type="PRINTS" id="PR01573">
    <property type="entry name" value="SUPERTUBBY"/>
</dbReference>
<accession>A0A7S3ZVG1</accession>
<feature type="compositionally biased region" description="Basic and acidic residues" evidence="2">
    <location>
        <begin position="218"/>
        <end position="264"/>
    </location>
</feature>
<name>A0A7S3ZVG1_9STRA</name>
<reference evidence="4" key="1">
    <citation type="submission" date="2021-01" db="EMBL/GenBank/DDBJ databases">
        <authorList>
            <person name="Corre E."/>
            <person name="Pelletier E."/>
            <person name="Niang G."/>
            <person name="Scheremetjew M."/>
            <person name="Finn R."/>
            <person name="Kale V."/>
            <person name="Holt S."/>
            <person name="Cochrane G."/>
            <person name="Meng A."/>
            <person name="Brown T."/>
            <person name="Cohen L."/>
        </authorList>
    </citation>
    <scope>NUCLEOTIDE SEQUENCE</scope>
    <source>
        <strain evidence="4">CCMP1756</strain>
    </source>
</reference>
<dbReference type="AlphaFoldDB" id="A0A7S3ZVG1"/>
<dbReference type="InterPro" id="IPR000007">
    <property type="entry name" value="Tubby_C"/>
</dbReference>
<proteinExistence type="inferred from homology"/>
<reference evidence="5" key="2">
    <citation type="submission" date="2021-11" db="EMBL/GenBank/DDBJ databases">
        <authorList>
            <consortium name="Genoscope - CEA"/>
            <person name="William W."/>
        </authorList>
    </citation>
    <scope>NUCLEOTIDE SEQUENCE</scope>
</reference>
<feature type="compositionally biased region" description="Basic and acidic residues" evidence="2">
    <location>
        <begin position="76"/>
        <end position="86"/>
    </location>
</feature>
<evidence type="ECO:0000313" key="6">
    <source>
        <dbReference type="Proteomes" id="UP000789595"/>
    </source>
</evidence>
<evidence type="ECO:0000256" key="2">
    <source>
        <dbReference type="SAM" id="MobiDB-lite"/>
    </source>
</evidence>
<feature type="compositionally biased region" description="Basic residues" evidence="2">
    <location>
        <begin position="46"/>
        <end position="55"/>
    </location>
</feature>
<keyword evidence="6" id="KW-1185">Reference proteome</keyword>
<dbReference type="PANTHER" id="PTHR16517">
    <property type="entry name" value="TUBBY-RELATED"/>
    <property type="match status" value="1"/>
</dbReference>
<dbReference type="PANTHER" id="PTHR16517:SF7">
    <property type="entry name" value="PROTEIN KING TUBBY"/>
    <property type="match status" value="1"/>
</dbReference>
<feature type="compositionally biased region" description="Basic and acidic residues" evidence="2">
    <location>
        <begin position="383"/>
        <end position="407"/>
    </location>
</feature>